<dbReference type="RefSeq" id="WP_077349894.1">
    <property type="nucleotide sequence ID" value="NZ_CP019607.1"/>
</dbReference>
<keyword evidence="2" id="KW-1185">Reference proteome</keyword>
<dbReference type="KEGG" id="tfa:BW733_09340"/>
<proteinExistence type="predicted"/>
<dbReference type="OrthoDB" id="3333873at2"/>
<gene>
    <name evidence="1" type="ORF">BW733_09340</name>
</gene>
<protein>
    <submittedName>
        <fullName evidence="1">Uncharacterized protein</fullName>
    </submittedName>
</protein>
<dbReference type="AlphaFoldDB" id="A0A1Q2CY93"/>
<accession>A0A1Q2CY93</accession>
<organism evidence="1 2">
    <name type="scientific">Tessaracoccus flavescens</name>
    <dbReference type="NCBI Taxonomy" id="399497"/>
    <lineage>
        <taxon>Bacteria</taxon>
        <taxon>Bacillati</taxon>
        <taxon>Actinomycetota</taxon>
        <taxon>Actinomycetes</taxon>
        <taxon>Propionibacteriales</taxon>
        <taxon>Propionibacteriaceae</taxon>
        <taxon>Tessaracoccus</taxon>
    </lineage>
</organism>
<dbReference type="EMBL" id="CP019607">
    <property type="protein sequence ID" value="AQP51001.1"/>
    <property type="molecule type" value="Genomic_DNA"/>
</dbReference>
<dbReference type="STRING" id="399497.BW733_09340"/>
<dbReference type="Proteomes" id="UP000188235">
    <property type="component" value="Chromosome"/>
</dbReference>
<evidence type="ECO:0000313" key="2">
    <source>
        <dbReference type="Proteomes" id="UP000188235"/>
    </source>
</evidence>
<reference evidence="1 2" key="1">
    <citation type="journal article" date="2008" name="Int. J. Syst. Evol. Microbiol.">
        <title>Tessaracoccus flavescens sp. nov., isolated from marine sediment.</title>
        <authorList>
            <person name="Lee D.W."/>
            <person name="Lee S.D."/>
        </authorList>
    </citation>
    <scope>NUCLEOTIDE SEQUENCE [LARGE SCALE GENOMIC DNA]</scope>
    <source>
        <strain evidence="1 2">SST-39T</strain>
    </source>
</reference>
<evidence type="ECO:0000313" key="1">
    <source>
        <dbReference type="EMBL" id="AQP51001.1"/>
    </source>
</evidence>
<name>A0A1Q2CY93_9ACTN</name>
<sequence>MAIDADGATQAVLLRNNAHLTLDHLDLTAPGDGRTLRRGVYGLLPEVTLQELDIHDVKGCMPATLNPSDSSRAP</sequence>